<name>A0A1M6NFB4_9PROT</name>
<dbReference type="Proteomes" id="UP000184387">
    <property type="component" value="Unassembled WGS sequence"/>
</dbReference>
<sequence>MRAASGPSPTGSATPPERAARNLAARRRARRATWPLIARAVLAQREAIEAACARLRGLAAVEAHDFDAALTRARDLLGLQAPGSPAASQPDRLQPA</sequence>
<reference evidence="2 3" key="1">
    <citation type="submission" date="2016-11" db="EMBL/GenBank/DDBJ databases">
        <authorList>
            <person name="Jaros S."/>
            <person name="Januszkiewicz K."/>
            <person name="Wedrychowicz H."/>
        </authorList>
    </citation>
    <scope>NUCLEOTIDE SEQUENCE [LARGE SCALE GENOMIC DNA]</scope>
    <source>
        <strain evidence="2 3">DSM 14916</strain>
    </source>
</reference>
<dbReference type="EMBL" id="FQZF01000026">
    <property type="protein sequence ID" value="SHJ94380.1"/>
    <property type="molecule type" value="Genomic_DNA"/>
</dbReference>
<evidence type="ECO:0000313" key="3">
    <source>
        <dbReference type="Proteomes" id="UP000184387"/>
    </source>
</evidence>
<dbReference type="RefSeq" id="WP_073137601.1">
    <property type="nucleotide sequence ID" value="NZ_FQZF01000026.1"/>
</dbReference>
<evidence type="ECO:0000256" key="1">
    <source>
        <dbReference type="SAM" id="MobiDB-lite"/>
    </source>
</evidence>
<organism evidence="2 3">
    <name type="scientific">Muricoccus roseus</name>
    <dbReference type="NCBI Taxonomy" id="198092"/>
    <lineage>
        <taxon>Bacteria</taxon>
        <taxon>Pseudomonadati</taxon>
        <taxon>Pseudomonadota</taxon>
        <taxon>Alphaproteobacteria</taxon>
        <taxon>Acetobacterales</taxon>
        <taxon>Roseomonadaceae</taxon>
        <taxon>Muricoccus</taxon>
    </lineage>
</organism>
<evidence type="ECO:0000313" key="2">
    <source>
        <dbReference type="EMBL" id="SHJ94380.1"/>
    </source>
</evidence>
<proteinExistence type="predicted"/>
<accession>A0A1M6NFB4</accession>
<gene>
    <name evidence="2" type="ORF">SAMN02745194_03778</name>
</gene>
<feature type="compositionally biased region" description="Low complexity" evidence="1">
    <location>
        <begin position="1"/>
        <end position="16"/>
    </location>
</feature>
<feature type="region of interest" description="Disordered" evidence="1">
    <location>
        <begin position="1"/>
        <end position="26"/>
    </location>
</feature>
<protein>
    <submittedName>
        <fullName evidence="2">Uncharacterized protein</fullName>
    </submittedName>
</protein>
<dbReference type="AlphaFoldDB" id="A0A1M6NFB4"/>
<keyword evidence="3" id="KW-1185">Reference proteome</keyword>